<name>A0A3M8QTS7_9PROT</name>
<comment type="caution">
    <text evidence="8">The sequence shown here is derived from an EMBL/GenBank/DDBJ whole genome shotgun (WGS) entry which is preliminary data.</text>
</comment>
<comment type="pathway">
    <text evidence="6">Glycolipid biosynthesis; lipid IV(A) biosynthesis; lipid IV(A) from (3R)-3-hydroxytetradecanoyl-[acyl-carrier-protein] and UDP-N-acetyl-alpha-D-glucosamine: step 1/6.</text>
</comment>
<comment type="similarity">
    <text evidence="6">Belongs to the transferase hexapeptide repeat family. LpxA subfamily.</text>
</comment>
<dbReference type="PIRSF" id="PIRSF000456">
    <property type="entry name" value="UDP-GlcNAc_acltr"/>
    <property type="match status" value="1"/>
</dbReference>
<dbReference type="CDD" id="cd03351">
    <property type="entry name" value="LbH_UDP-GlcNAc_AT"/>
    <property type="match status" value="1"/>
</dbReference>
<dbReference type="Gene3D" id="2.160.10.10">
    <property type="entry name" value="Hexapeptide repeat proteins"/>
    <property type="match status" value="1"/>
</dbReference>
<evidence type="ECO:0000256" key="4">
    <source>
        <dbReference type="ARBA" id="ARBA00023098"/>
    </source>
</evidence>
<reference evidence="8" key="1">
    <citation type="submission" date="2018-10" db="EMBL/GenBank/DDBJ databases">
        <title>Acidithiobacillus sulfuriphilus sp. nov.: an extremely acidophilic sulfur-oxidizing chemolithotroph isolated from a neutral pH environment.</title>
        <authorList>
            <person name="Falagan C."/>
            <person name="Moya-Beltran A."/>
            <person name="Quatrini R."/>
            <person name="Johnson D.B."/>
        </authorList>
    </citation>
    <scope>NUCLEOTIDE SEQUENCE [LARGE SCALE GENOMIC DNA]</scope>
    <source>
        <strain evidence="8">CJ-2</strain>
    </source>
</reference>
<keyword evidence="6" id="KW-0963">Cytoplasm</keyword>
<proteinExistence type="inferred from homology"/>
<dbReference type="EMBL" id="RIZI01000183">
    <property type="protein sequence ID" value="RNF59626.1"/>
    <property type="molecule type" value="Genomic_DNA"/>
</dbReference>
<gene>
    <name evidence="6" type="primary">lpxA</name>
    <name evidence="8" type="ORF">EC580_10965</name>
</gene>
<dbReference type="GO" id="GO:0005737">
    <property type="term" value="C:cytoplasm"/>
    <property type="evidence" value="ECO:0007669"/>
    <property type="project" value="UniProtKB-SubCell"/>
</dbReference>
<dbReference type="HAMAP" id="MF_00387">
    <property type="entry name" value="LpxA"/>
    <property type="match status" value="1"/>
</dbReference>
<dbReference type="Pfam" id="PF13720">
    <property type="entry name" value="Acetyltransf_11"/>
    <property type="match status" value="1"/>
</dbReference>
<evidence type="ECO:0000256" key="2">
    <source>
        <dbReference type="ARBA" id="ARBA00022556"/>
    </source>
</evidence>
<evidence type="ECO:0000313" key="8">
    <source>
        <dbReference type="EMBL" id="RNF59626.1"/>
    </source>
</evidence>
<dbReference type="GO" id="GO:0008780">
    <property type="term" value="F:acyl-[acyl-carrier-protein]-UDP-N-acetylglucosamine O-acyltransferase activity"/>
    <property type="evidence" value="ECO:0007669"/>
    <property type="project" value="UniProtKB-UniRule"/>
</dbReference>
<keyword evidence="1 6" id="KW-0444">Lipid biosynthesis</keyword>
<comment type="catalytic activity">
    <reaction evidence="6">
        <text>a (3R)-hydroxyacyl-[ACP] + UDP-N-acetyl-alpha-D-glucosamine = a UDP-3-O-[(3R)-3-hydroxyacyl]-N-acetyl-alpha-D-glucosamine + holo-[ACP]</text>
        <dbReference type="Rhea" id="RHEA:67812"/>
        <dbReference type="Rhea" id="RHEA-COMP:9685"/>
        <dbReference type="Rhea" id="RHEA-COMP:9945"/>
        <dbReference type="ChEBI" id="CHEBI:57705"/>
        <dbReference type="ChEBI" id="CHEBI:64479"/>
        <dbReference type="ChEBI" id="CHEBI:78827"/>
        <dbReference type="ChEBI" id="CHEBI:173225"/>
        <dbReference type="EC" id="2.3.1.129"/>
    </reaction>
</comment>
<keyword evidence="5 6" id="KW-0012">Acyltransferase</keyword>
<comment type="subunit">
    <text evidence="6">Homotrimer.</text>
</comment>
<dbReference type="RefSeq" id="WP_123104976.1">
    <property type="nucleotide sequence ID" value="NZ_CP127527.1"/>
</dbReference>
<keyword evidence="6" id="KW-0677">Repeat</keyword>
<sequence length="261" mass="27670">MTAPAVHPLALIDQAAQLGPGCEIGAFAVIGAGVDLGPDCRVGPHAVIEGPCRIGRGNRIFQFASIGTAPQDLGYAGEPTELLMGEHNVVREFVTVNRGTVKGGGVTRVGSHNLFMAYCHVAHDCRIGDHVVMANAATLAGHVSVDDHAILGGLSAVHQFARVGAHAILGGGTMAPLDVPPYMMAAGNHASLHGINVRGLARRGISRDTILQIKRAYRILFRSGQRLEDAMDEVQRRGLDAPEVTHLLEFIRSTHRGITRP</sequence>
<dbReference type="AlphaFoldDB" id="A0A3M8QTS7"/>
<dbReference type="PANTHER" id="PTHR43480:SF1">
    <property type="entry name" value="ACYL-[ACYL-CARRIER-PROTEIN]--UDP-N-ACETYLGLUCOSAMINE O-ACYLTRANSFERASE, MITOCHONDRIAL-RELATED"/>
    <property type="match status" value="1"/>
</dbReference>
<evidence type="ECO:0000256" key="1">
    <source>
        <dbReference type="ARBA" id="ARBA00022516"/>
    </source>
</evidence>
<dbReference type="InterPro" id="IPR011004">
    <property type="entry name" value="Trimer_LpxA-like_sf"/>
</dbReference>
<dbReference type="Gene3D" id="1.20.1180.10">
    <property type="entry name" value="Udp N-acetylglucosamine O-acyltransferase, C-terminal domain"/>
    <property type="match status" value="1"/>
</dbReference>
<evidence type="ECO:0000256" key="5">
    <source>
        <dbReference type="ARBA" id="ARBA00023315"/>
    </source>
</evidence>
<dbReference type="GO" id="GO:0009245">
    <property type="term" value="P:lipid A biosynthetic process"/>
    <property type="evidence" value="ECO:0007669"/>
    <property type="project" value="UniProtKB-UniRule"/>
</dbReference>
<dbReference type="NCBIfam" id="TIGR01852">
    <property type="entry name" value="lipid_A_lpxA"/>
    <property type="match status" value="1"/>
</dbReference>
<dbReference type="SUPFAM" id="SSF51161">
    <property type="entry name" value="Trimeric LpxA-like enzymes"/>
    <property type="match status" value="1"/>
</dbReference>
<dbReference type="InterPro" id="IPR037157">
    <property type="entry name" value="Acetyltransf_C_sf"/>
</dbReference>
<protein>
    <recommendedName>
        <fullName evidence="6">Acyl-[acyl-carrier-protein]--UDP-N-acetylglucosamine O-acyltransferase</fullName>
        <shortName evidence="6">UDP-N-acetylglucosamine acyltransferase</shortName>
        <ecNumber evidence="6">2.3.1.129</ecNumber>
    </recommendedName>
</protein>
<comment type="subcellular location">
    <subcellularLocation>
        <location evidence="6">Cytoplasm</location>
    </subcellularLocation>
</comment>
<dbReference type="Pfam" id="PF00132">
    <property type="entry name" value="Hexapep"/>
    <property type="match status" value="2"/>
</dbReference>
<keyword evidence="4 6" id="KW-0443">Lipid metabolism</keyword>
<dbReference type="GO" id="GO:0016020">
    <property type="term" value="C:membrane"/>
    <property type="evidence" value="ECO:0007669"/>
    <property type="project" value="GOC"/>
</dbReference>
<dbReference type="InterPro" id="IPR001451">
    <property type="entry name" value="Hexapep"/>
</dbReference>
<dbReference type="InterPro" id="IPR029098">
    <property type="entry name" value="Acetyltransf_C"/>
</dbReference>
<accession>A0A3M8QTS7</accession>
<dbReference type="PANTHER" id="PTHR43480">
    <property type="entry name" value="ACYL-[ACYL-CARRIER-PROTEIN]--UDP-N-ACETYLGLUCOSAMINE O-ACYLTRANSFERASE"/>
    <property type="match status" value="1"/>
</dbReference>
<dbReference type="NCBIfam" id="NF003657">
    <property type="entry name" value="PRK05289.1"/>
    <property type="match status" value="1"/>
</dbReference>
<keyword evidence="2 6" id="KW-0441">Lipid A biosynthesis</keyword>
<feature type="domain" description="UDP N-acetylglucosamine O-acyltransferase C-terminal" evidence="7">
    <location>
        <begin position="178"/>
        <end position="258"/>
    </location>
</feature>
<evidence type="ECO:0000256" key="6">
    <source>
        <dbReference type="HAMAP-Rule" id="MF_00387"/>
    </source>
</evidence>
<dbReference type="OrthoDB" id="5289768at2"/>
<dbReference type="UniPathway" id="UPA00359">
    <property type="reaction ID" value="UER00477"/>
</dbReference>
<comment type="function">
    <text evidence="6">Involved in the biosynthesis of lipid A, a phosphorylated glycolipid that anchors the lipopolysaccharide to the outer membrane of the cell.</text>
</comment>
<dbReference type="EC" id="2.3.1.129" evidence="6"/>
<dbReference type="InterPro" id="IPR010137">
    <property type="entry name" value="Lipid_A_LpxA"/>
</dbReference>
<evidence type="ECO:0000256" key="3">
    <source>
        <dbReference type="ARBA" id="ARBA00022679"/>
    </source>
</evidence>
<keyword evidence="3 6" id="KW-0808">Transferase</keyword>
<organism evidence="8">
    <name type="scientific">Acidithiobacillus sulfuriphilus</name>
    <dbReference type="NCBI Taxonomy" id="1867749"/>
    <lineage>
        <taxon>Bacteria</taxon>
        <taxon>Pseudomonadati</taxon>
        <taxon>Pseudomonadota</taxon>
        <taxon>Acidithiobacillia</taxon>
        <taxon>Acidithiobacillales</taxon>
        <taxon>Acidithiobacillaceae</taxon>
        <taxon>Acidithiobacillus</taxon>
    </lineage>
</organism>
<evidence type="ECO:0000259" key="7">
    <source>
        <dbReference type="Pfam" id="PF13720"/>
    </source>
</evidence>